<keyword evidence="1" id="KW-0472">Membrane</keyword>
<proteinExistence type="predicted"/>
<dbReference type="PANTHER" id="PTHR23028:SF53">
    <property type="entry name" value="ACYL_TRANSF_3 DOMAIN-CONTAINING PROTEIN"/>
    <property type="match status" value="1"/>
</dbReference>
<feature type="transmembrane region" description="Helical" evidence="1">
    <location>
        <begin position="284"/>
        <end position="302"/>
    </location>
</feature>
<gene>
    <name evidence="3" type="ORF">EDB95_2851</name>
</gene>
<evidence type="ECO:0000259" key="2">
    <source>
        <dbReference type="Pfam" id="PF01757"/>
    </source>
</evidence>
<protein>
    <submittedName>
        <fullName evidence="3">Peptidoglycan/LPS O-acetylase OafA/YrhL</fullName>
    </submittedName>
</protein>
<feature type="transmembrane region" description="Helical" evidence="1">
    <location>
        <begin position="45"/>
        <end position="64"/>
    </location>
</feature>
<name>A0A4R8DV64_9BACT</name>
<dbReference type="InterPro" id="IPR002656">
    <property type="entry name" value="Acyl_transf_3_dom"/>
</dbReference>
<evidence type="ECO:0000313" key="4">
    <source>
        <dbReference type="Proteomes" id="UP000294498"/>
    </source>
</evidence>
<evidence type="ECO:0000256" key="1">
    <source>
        <dbReference type="SAM" id="Phobius"/>
    </source>
</evidence>
<dbReference type="OrthoDB" id="290051at2"/>
<dbReference type="PANTHER" id="PTHR23028">
    <property type="entry name" value="ACETYLTRANSFERASE"/>
    <property type="match status" value="1"/>
</dbReference>
<evidence type="ECO:0000313" key="3">
    <source>
        <dbReference type="EMBL" id="TDX01808.1"/>
    </source>
</evidence>
<dbReference type="RefSeq" id="WP_133994446.1">
    <property type="nucleotide sequence ID" value="NZ_SODV01000001.1"/>
</dbReference>
<dbReference type="InterPro" id="IPR050879">
    <property type="entry name" value="Acyltransferase_3"/>
</dbReference>
<dbReference type="Proteomes" id="UP000294498">
    <property type="component" value="Unassembled WGS sequence"/>
</dbReference>
<keyword evidence="1" id="KW-0812">Transmembrane</keyword>
<comment type="caution">
    <text evidence="3">The sequence shown here is derived from an EMBL/GenBank/DDBJ whole genome shotgun (WGS) entry which is preliminary data.</text>
</comment>
<feature type="transmembrane region" description="Helical" evidence="1">
    <location>
        <begin position="7"/>
        <end position="25"/>
    </location>
</feature>
<dbReference type="GO" id="GO:0016747">
    <property type="term" value="F:acyltransferase activity, transferring groups other than amino-acyl groups"/>
    <property type="evidence" value="ECO:0007669"/>
    <property type="project" value="InterPro"/>
</dbReference>
<dbReference type="GO" id="GO:0016020">
    <property type="term" value="C:membrane"/>
    <property type="evidence" value="ECO:0007669"/>
    <property type="project" value="TreeGrafter"/>
</dbReference>
<reference evidence="3 4" key="1">
    <citation type="submission" date="2019-03" db="EMBL/GenBank/DDBJ databases">
        <title>Genomic Encyclopedia of Type Strains, Phase IV (KMG-IV): sequencing the most valuable type-strain genomes for metagenomic binning, comparative biology and taxonomic classification.</title>
        <authorList>
            <person name="Goeker M."/>
        </authorList>
    </citation>
    <scope>NUCLEOTIDE SEQUENCE [LARGE SCALE GENOMIC DNA]</scope>
    <source>
        <strain evidence="3 4">DSM 100059</strain>
    </source>
</reference>
<dbReference type="GO" id="GO:0000271">
    <property type="term" value="P:polysaccharide biosynthetic process"/>
    <property type="evidence" value="ECO:0007669"/>
    <property type="project" value="TreeGrafter"/>
</dbReference>
<feature type="transmembrane region" description="Helical" evidence="1">
    <location>
        <begin position="308"/>
        <end position="330"/>
    </location>
</feature>
<feature type="transmembrane region" description="Helical" evidence="1">
    <location>
        <begin position="186"/>
        <end position="204"/>
    </location>
</feature>
<feature type="transmembrane region" description="Helical" evidence="1">
    <location>
        <begin position="242"/>
        <end position="272"/>
    </location>
</feature>
<feature type="transmembrane region" description="Helical" evidence="1">
    <location>
        <begin position="85"/>
        <end position="113"/>
    </location>
</feature>
<sequence length="358" mass="41855">MKQLPSLNGLRAISIFIVIFFHLFWFNFNVRQKSIYYIPFLNGELGVHVFFVISGFLITTLLLNEEKERGAISLKNFYIRRVLRIFPAYYFLLFVYYILQIVGLIGIPGRAWLTAFSYVKYINYSIDHFTAHAWSLSIEENFYLFWPFVFLMGDKARRYVVVFLMIIAPILRTFLFFHPVVWISDLSFFVRIDAIATGCFCALFKDRILAILNLNWSAVFISSLIILFIWRGLAHLTFGTSFVLIFVFLGMSTGTIPNIMIAMVVMFSVYGPKGIWYKLLNTRVLNYAGILSYSLYLWQVFIFKTGWWVTHFPQNLVFIFACALFSYYIIEKPFLRLKSRFAGKRKAPSPIRGSAIRV</sequence>
<keyword evidence="1" id="KW-1133">Transmembrane helix</keyword>
<feature type="transmembrane region" description="Helical" evidence="1">
    <location>
        <begin position="211"/>
        <end position="230"/>
    </location>
</feature>
<dbReference type="AlphaFoldDB" id="A0A4R8DV64"/>
<feature type="transmembrane region" description="Helical" evidence="1">
    <location>
        <begin position="159"/>
        <end position="180"/>
    </location>
</feature>
<accession>A0A4R8DV64</accession>
<feature type="transmembrane region" description="Helical" evidence="1">
    <location>
        <begin position="133"/>
        <end position="152"/>
    </location>
</feature>
<dbReference type="EMBL" id="SODV01000001">
    <property type="protein sequence ID" value="TDX01808.1"/>
    <property type="molecule type" value="Genomic_DNA"/>
</dbReference>
<keyword evidence="4" id="KW-1185">Reference proteome</keyword>
<dbReference type="Pfam" id="PF01757">
    <property type="entry name" value="Acyl_transf_3"/>
    <property type="match status" value="1"/>
</dbReference>
<feature type="domain" description="Acyltransferase 3" evidence="2">
    <location>
        <begin position="5"/>
        <end position="325"/>
    </location>
</feature>
<organism evidence="3 4">
    <name type="scientific">Dinghuibacter silviterrae</name>
    <dbReference type="NCBI Taxonomy" id="1539049"/>
    <lineage>
        <taxon>Bacteria</taxon>
        <taxon>Pseudomonadati</taxon>
        <taxon>Bacteroidota</taxon>
        <taxon>Chitinophagia</taxon>
        <taxon>Chitinophagales</taxon>
        <taxon>Chitinophagaceae</taxon>
        <taxon>Dinghuibacter</taxon>
    </lineage>
</organism>